<accession>A0A095SGW7</accession>
<dbReference type="PATRIC" id="fig|1177154.3.peg.3045"/>
<feature type="domain" description="Fervidolysin-like N-terminal prodomain" evidence="3">
    <location>
        <begin position="125"/>
        <end position="180"/>
    </location>
</feature>
<keyword evidence="1" id="KW-1133">Transmembrane helix</keyword>
<dbReference type="Proteomes" id="UP000029444">
    <property type="component" value="Unassembled WGS sequence"/>
</dbReference>
<dbReference type="RefSeq" id="WP_052041641.1">
    <property type="nucleotide sequence ID" value="NZ_ARXV01000014.1"/>
</dbReference>
<keyword evidence="5" id="KW-1185">Reference proteome</keyword>
<dbReference type="EMBL" id="ARXV01000014">
    <property type="protein sequence ID" value="KGD63797.1"/>
    <property type="molecule type" value="Genomic_DNA"/>
</dbReference>
<dbReference type="Pfam" id="PF22148">
    <property type="entry name" value="Fervidolysin_NPro-like"/>
    <property type="match status" value="1"/>
</dbReference>
<sequence>MKHPDDDLPAFVNGTLHASEREAIQTHLAGCEQCREEVHWLATLREQMQNDPLPAVNEMGMARLMKAVRQEEKPTATSAPGWWRGALAAAVLVVVAQFGVIAVQWQPDTVYRPLGETVQSPRIQVRFAETATEIQIREVLERIEGQIVEGPSALGLYRVSVPDDASVQAAAETLQAAGDVVEQAMVESAQ</sequence>
<dbReference type="eggNOG" id="ENOG5033JQ4">
    <property type="taxonomic scope" value="Bacteria"/>
</dbReference>
<evidence type="ECO:0000313" key="4">
    <source>
        <dbReference type="EMBL" id="KGD63797.1"/>
    </source>
</evidence>
<evidence type="ECO:0000256" key="1">
    <source>
        <dbReference type="SAM" id="Phobius"/>
    </source>
</evidence>
<reference evidence="4 5" key="1">
    <citation type="submission" date="2012-09" db="EMBL/GenBank/DDBJ databases">
        <title>Genome Sequence of alkane-degrading Bacterium Alcanivorax sp. 19-m-6.</title>
        <authorList>
            <person name="Lai Q."/>
            <person name="Shao Z."/>
        </authorList>
    </citation>
    <scope>NUCLEOTIDE SEQUENCE [LARGE SCALE GENOMIC DNA]</scope>
    <source>
        <strain evidence="4 5">19-m-6</strain>
    </source>
</reference>
<dbReference type="InterPro" id="IPR054399">
    <property type="entry name" value="Fervidolysin-like_N_prodom"/>
</dbReference>
<dbReference type="InterPro" id="IPR041916">
    <property type="entry name" value="Anti_sigma_zinc_sf"/>
</dbReference>
<gene>
    <name evidence="4" type="ORF">Y5S_03004</name>
</gene>
<proteinExistence type="predicted"/>
<protein>
    <submittedName>
        <fullName evidence="4">Uncharacterized protein</fullName>
    </submittedName>
</protein>
<name>A0A095SGW7_9GAMM</name>
<feature type="domain" description="Putative zinc-finger" evidence="2">
    <location>
        <begin position="6"/>
        <end position="35"/>
    </location>
</feature>
<dbReference type="InterPro" id="IPR027383">
    <property type="entry name" value="Znf_put"/>
</dbReference>
<comment type="caution">
    <text evidence="4">The sequence shown here is derived from an EMBL/GenBank/DDBJ whole genome shotgun (WGS) entry which is preliminary data.</text>
</comment>
<evidence type="ECO:0000259" key="3">
    <source>
        <dbReference type="Pfam" id="PF22148"/>
    </source>
</evidence>
<dbReference type="STRING" id="1177154.Y5S_03004"/>
<keyword evidence="1" id="KW-0472">Membrane</keyword>
<keyword evidence="1" id="KW-0812">Transmembrane</keyword>
<dbReference type="Pfam" id="PF13490">
    <property type="entry name" value="zf-HC2"/>
    <property type="match status" value="1"/>
</dbReference>
<evidence type="ECO:0000259" key="2">
    <source>
        <dbReference type="Pfam" id="PF13490"/>
    </source>
</evidence>
<dbReference type="AlphaFoldDB" id="A0A095SGW7"/>
<dbReference type="OrthoDB" id="6157964at2"/>
<evidence type="ECO:0000313" key="5">
    <source>
        <dbReference type="Proteomes" id="UP000029444"/>
    </source>
</evidence>
<dbReference type="Gene3D" id="1.10.10.1320">
    <property type="entry name" value="Anti-sigma factor, zinc-finger domain"/>
    <property type="match status" value="1"/>
</dbReference>
<feature type="transmembrane region" description="Helical" evidence="1">
    <location>
        <begin position="82"/>
        <end position="103"/>
    </location>
</feature>
<organism evidence="4 5">
    <name type="scientific">Alcanivorax nanhaiticus</name>
    <dbReference type="NCBI Taxonomy" id="1177154"/>
    <lineage>
        <taxon>Bacteria</taxon>
        <taxon>Pseudomonadati</taxon>
        <taxon>Pseudomonadota</taxon>
        <taxon>Gammaproteobacteria</taxon>
        <taxon>Oceanospirillales</taxon>
        <taxon>Alcanivoracaceae</taxon>
        <taxon>Alcanivorax</taxon>
    </lineage>
</organism>